<dbReference type="RefSeq" id="WP_317049364.1">
    <property type="nucleotide sequence ID" value="NZ_CAMRXC010000188.1"/>
</dbReference>
<dbReference type="EMBL" id="CAMTCP010000221">
    <property type="protein sequence ID" value="CAI3591409.1"/>
    <property type="molecule type" value="Genomic_DNA"/>
</dbReference>
<dbReference type="Pfam" id="PF12224">
    <property type="entry name" value="Amidoligase_2"/>
    <property type="match status" value="1"/>
</dbReference>
<dbReference type="InterPro" id="IPR022025">
    <property type="entry name" value="Amidoligase_2"/>
</dbReference>
<evidence type="ECO:0000313" key="1">
    <source>
        <dbReference type="EMBL" id="CAI3591409.1"/>
    </source>
</evidence>
<sequence length="308" mass="35681">MKTQNFGVEIELTGVTRKTVAGVLAKYFGTHVIYNGGSYNTYIAEDRKARRWKVMSDSSIKPMVKESNRIVYANEQYRVEIVTPILQYSDIEDLQEIIRAVRRKGGFATELCGIHIHIDASKHTPKTLKNLINIIASKEDILYKTLRIKEERVRYCKKVNEELISVINKKKPKTLDELADIWYSEYPNDDRTRHYNNTRYHGLNLHSTFTKGTVEFRCFNSTLHAGEVKAYIQFCLAVSHQALVQKTASCKRTITDNPKYAFRCWMLRLGLIGDEFKTCRHHFIKNLEGDSAWRNVTQRHTVQNISGV</sequence>
<evidence type="ECO:0000313" key="2">
    <source>
        <dbReference type="Proteomes" id="UP001189143"/>
    </source>
</evidence>
<dbReference type="Proteomes" id="UP001189143">
    <property type="component" value="Unassembled WGS sequence"/>
</dbReference>
<organism evidence="1 2">
    <name type="scientific">Clostridium neonatale</name>
    <dbReference type="NCBI Taxonomy" id="137838"/>
    <lineage>
        <taxon>Bacteria</taxon>
        <taxon>Bacillati</taxon>
        <taxon>Bacillota</taxon>
        <taxon>Clostridia</taxon>
        <taxon>Eubacteriales</taxon>
        <taxon>Clostridiaceae</taxon>
        <taxon>Clostridium</taxon>
    </lineage>
</organism>
<reference evidence="1" key="1">
    <citation type="submission" date="2022-10" db="EMBL/GenBank/DDBJ databases">
        <authorList>
            <person name="Aires J."/>
            <person name="Mesa V."/>
        </authorList>
    </citation>
    <scope>NUCLEOTIDE SEQUENCE</scope>
    <source>
        <strain evidence="1">Clostridium neonatale JD116</strain>
    </source>
</reference>
<dbReference type="PANTHER" id="PTHR36847">
    <property type="entry name" value="AMIDOLIGASE ENZYME"/>
    <property type="match status" value="1"/>
</dbReference>
<protein>
    <recommendedName>
        <fullName evidence="3">Amidoligase</fullName>
    </recommendedName>
</protein>
<accession>A0AAD1YF67</accession>
<dbReference type="AlphaFoldDB" id="A0AAD1YF67"/>
<comment type="caution">
    <text evidence="1">The sequence shown here is derived from an EMBL/GenBank/DDBJ whole genome shotgun (WGS) entry which is preliminary data.</text>
</comment>
<name>A0AAD1YF67_9CLOT</name>
<gene>
    <name evidence="1" type="ORF">CNEO2_290043</name>
</gene>
<dbReference type="PANTHER" id="PTHR36847:SF1">
    <property type="entry name" value="AMIDOLIGASE ENZYME"/>
    <property type="match status" value="1"/>
</dbReference>
<proteinExistence type="predicted"/>
<evidence type="ECO:0008006" key="3">
    <source>
        <dbReference type="Google" id="ProtNLM"/>
    </source>
</evidence>